<organism evidence="2 3">
    <name type="scientific">Actinacidiphila bryophytorum</name>
    <dbReference type="NCBI Taxonomy" id="1436133"/>
    <lineage>
        <taxon>Bacteria</taxon>
        <taxon>Bacillati</taxon>
        <taxon>Actinomycetota</taxon>
        <taxon>Actinomycetes</taxon>
        <taxon>Kitasatosporales</taxon>
        <taxon>Streptomycetaceae</taxon>
        <taxon>Actinacidiphila</taxon>
    </lineage>
</organism>
<dbReference type="EC" id="3.3.1.1" evidence="2"/>
<evidence type="ECO:0000313" key="2">
    <source>
        <dbReference type="EMBL" id="CAG7617416.1"/>
    </source>
</evidence>
<feature type="compositionally biased region" description="Basic residues" evidence="1">
    <location>
        <begin position="76"/>
        <end position="86"/>
    </location>
</feature>
<protein>
    <submittedName>
        <fullName evidence="2">Adenosylhomocysteinase</fullName>
        <ecNumber evidence="2">3.3.1.1</ecNumber>
    </submittedName>
</protein>
<dbReference type="GO" id="GO:0016787">
    <property type="term" value="F:hydrolase activity"/>
    <property type="evidence" value="ECO:0007669"/>
    <property type="project" value="UniProtKB-KW"/>
</dbReference>
<gene>
    <name evidence="2" type="ORF">SBRY_120020</name>
</gene>
<keyword evidence="2" id="KW-0378">Hydrolase</keyword>
<feature type="compositionally biased region" description="Basic and acidic residues" evidence="1">
    <location>
        <begin position="56"/>
        <end position="70"/>
    </location>
</feature>
<feature type="compositionally biased region" description="Basic residues" evidence="1">
    <location>
        <begin position="1"/>
        <end position="10"/>
    </location>
</feature>
<keyword evidence="3" id="KW-1185">Reference proteome</keyword>
<accession>A0A9W4GYK3</accession>
<dbReference type="EMBL" id="CAJVAX010000004">
    <property type="protein sequence ID" value="CAG7617416.1"/>
    <property type="molecule type" value="Genomic_DNA"/>
</dbReference>
<dbReference type="Proteomes" id="UP001153328">
    <property type="component" value="Unassembled WGS sequence"/>
</dbReference>
<dbReference type="AlphaFoldDB" id="A0A9W4GYK3"/>
<sequence length="115" mass="12394">MGPGRLRRDRRLAARPPAGRHGGAVGRRRGAAAEVLDGRPGAQPLGCGDALGGRQTRRDAAQPRRGDHRLPAHPPLRLRRRGRGGGRLRDGGTARARPGVRRLGHALERRPPTLE</sequence>
<reference evidence="2" key="1">
    <citation type="submission" date="2021-06" db="EMBL/GenBank/DDBJ databases">
        <authorList>
            <person name="Arsene-Ploetze F."/>
        </authorList>
    </citation>
    <scope>NUCLEOTIDE SEQUENCE</scope>
    <source>
        <strain evidence="2">SBRY1</strain>
    </source>
</reference>
<feature type="region of interest" description="Disordered" evidence="1">
    <location>
        <begin position="1"/>
        <end position="115"/>
    </location>
</feature>
<comment type="caution">
    <text evidence="2">The sequence shown here is derived from an EMBL/GenBank/DDBJ whole genome shotgun (WGS) entry which is preliminary data.</text>
</comment>
<proteinExistence type="predicted"/>
<evidence type="ECO:0000313" key="3">
    <source>
        <dbReference type="Proteomes" id="UP001153328"/>
    </source>
</evidence>
<feature type="compositionally biased region" description="Basic and acidic residues" evidence="1">
    <location>
        <begin position="105"/>
        <end position="115"/>
    </location>
</feature>
<evidence type="ECO:0000256" key="1">
    <source>
        <dbReference type="SAM" id="MobiDB-lite"/>
    </source>
</evidence>
<name>A0A9W4GYK3_9ACTN</name>